<feature type="domain" description="SLH" evidence="3">
    <location>
        <begin position="23"/>
        <end position="86"/>
    </location>
</feature>
<feature type="chain" id="PRO_5039478007" evidence="2">
    <location>
        <begin position="24"/>
        <end position="409"/>
    </location>
</feature>
<feature type="signal peptide" evidence="2">
    <location>
        <begin position="1"/>
        <end position="23"/>
    </location>
</feature>
<dbReference type="PANTHER" id="PTHR43308">
    <property type="entry name" value="OUTER MEMBRANE PROTEIN ALPHA-RELATED"/>
    <property type="match status" value="1"/>
</dbReference>
<dbReference type="Pfam" id="PF00395">
    <property type="entry name" value="SLH"/>
    <property type="match status" value="2"/>
</dbReference>
<protein>
    <submittedName>
        <fullName evidence="4">S-layer homology domain-containing protein</fullName>
    </submittedName>
</protein>
<evidence type="ECO:0000313" key="5">
    <source>
        <dbReference type="Proteomes" id="UP000886876"/>
    </source>
</evidence>
<evidence type="ECO:0000313" key="4">
    <source>
        <dbReference type="EMBL" id="HIS97706.1"/>
    </source>
</evidence>
<proteinExistence type="predicted"/>
<dbReference type="InterPro" id="IPR051465">
    <property type="entry name" value="Cell_Envelope_Struct_Comp"/>
</dbReference>
<dbReference type="PROSITE" id="PS51272">
    <property type="entry name" value="SLH"/>
    <property type="match status" value="2"/>
</dbReference>
<name>A0A9D1K988_9FIRM</name>
<sequence>MKKLISLAMVLALILSLGVPALAASSLSDVNPGNWFYNEVSEMVASGAIEGYEDGTFKPDKQVTVVEAVSMAARMVGAPTGANETHWGGVQMEHAYSSGWITEAEVSRSEYGKLVSRELACKIIASALELKAVEGVEVSYADIGSVSEGCKASVLAMCTNGLLTGYEDNTLRPQSILKRSEAAALLYRAAHLGEPAVDDSLIRAAGYTKQQIIDYYLEVGVGSMYGDKGQSVKWGVPIRYYIKGSPTQADTERVETIIAALNGVPNCPGISKAESESEATLIINFEPLEVVNEAFAEYLKLDPGDGKSGFTYLSENPMTSCKVYISSEATQTLRDFVILTNLFSSMGLFNSSTKYADSVFYRGEMSEGQTLPAWPSTLDWALVQLVFSDSVRAGMGASTARSVVQNLVA</sequence>
<dbReference type="Proteomes" id="UP000886876">
    <property type="component" value="Unassembled WGS sequence"/>
</dbReference>
<dbReference type="PANTHER" id="PTHR43308:SF5">
    <property type="entry name" value="S-LAYER PROTEIN _ PEPTIDOGLYCAN ENDO-BETA-N-ACETYLGLUCOSAMINIDASE"/>
    <property type="match status" value="1"/>
</dbReference>
<organism evidence="4 5">
    <name type="scientific">Candidatus Scatomorpha pullistercoris</name>
    <dbReference type="NCBI Taxonomy" id="2840929"/>
    <lineage>
        <taxon>Bacteria</taxon>
        <taxon>Bacillati</taxon>
        <taxon>Bacillota</taxon>
        <taxon>Clostridia</taxon>
        <taxon>Eubacteriales</taxon>
        <taxon>Candidatus Scatomorpha</taxon>
    </lineage>
</organism>
<reference evidence="4" key="1">
    <citation type="submission" date="2020-10" db="EMBL/GenBank/DDBJ databases">
        <authorList>
            <person name="Gilroy R."/>
        </authorList>
    </citation>
    <scope>NUCLEOTIDE SEQUENCE</scope>
    <source>
        <strain evidence="4">ChiHecec3B27-6122</strain>
    </source>
</reference>
<feature type="domain" description="SLH" evidence="3">
    <location>
        <begin position="137"/>
        <end position="200"/>
    </location>
</feature>
<evidence type="ECO:0000256" key="2">
    <source>
        <dbReference type="SAM" id="SignalP"/>
    </source>
</evidence>
<keyword evidence="2" id="KW-0732">Signal</keyword>
<evidence type="ECO:0000256" key="1">
    <source>
        <dbReference type="ARBA" id="ARBA00022737"/>
    </source>
</evidence>
<dbReference type="EMBL" id="DVJS01000172">
    <property type="protein sequence ID" value="HIS97706.1"/>
    <property type="molecule type" value="Genomic_DNA"/>
</dbReference>
<keyword evidence="1" id="KW-0677">Repeat</keyword>
<dbReference type="InterPro" id="IPR001119">
    <property type="entry name" value="SLH_dom"/>
</dbReference>
<comment type="caution">
    <text evidence="4">The sequence shown here is derived from an EMBL/GenBank/DDBJ whole genome shotgun (WGS) entry which is preliminary data.</text>
</comment>
<accession>A0A9D1K988</accession>
<dbReference type="InterPro" id="IPR021323">
    <property type="entry name" value="DUF2927"/>
</dbReference>
<dbReference type="Pfam" id="PF11150">
    <property type="entry name" value="DUF2927"/>
    <property type="match status" value="1"/>
</dbReference>
<dbReference type="AlphaFoldDB" id="A0A9D1K988"/>
<reference evidence="4" key="2">
    <citation type="journal article" date="2021" name="PeerJ">
        <title>Extensive microbial diversity within the chicken gut microbiome revealed by metagenomics and culture.</title>
        <authorList>
            <person name="Gilroy R."/>
            <person name="Ravi A."/>
            <person name="Getino M."/>
            <person name="Pursley I."/>
            <person name="Horton D.L."/>
            <person name="Alikhan N.F."/>
            <person name="Baker D."/>
            <person name="Gharbi K."/>
            <person name="Hall N."/>
            <person name="Watson M."/>
            <person name="Adriaenssens E.M."/>
            <person name="Foster-Nyarko E."/>
            <person name="Jarju S."/>
            <person name="Secka A."/>
            <person name="Antonio M."/>
            <person name="Oren A."/>
            <person name="Chaudhuri R.R."/>
            <person name="La Ragione R."/>
            <person name="Hildebrand F."/>
            <person name="Pallen M.J."/>
        </authorList>
    </citation>
    <scope>NUCLEOTIDE SEQUENCE</scope>
    <source>
        <strain evidence="4">ChiHecec3B27-6122</strain>
    </source>
</reference>
<gene>
    <name evidence="4" type="ORF">IAD42_07010</name>
</gene>
<evidence type="ECO:0000259" key="3">
    <source>
        <dbReference type="PROSITE" id="PS51272"/>
    </source>
</evidence>